<feature type="transmembrane region" description="Helical" evidence="1">
    <location>
        <begin position="96"/>
        <end position="113"/>
    </location>
</feature>
<sequence>MNTEKIVKEARVIMVICLIIGIVLLGAGMVFSAINVSFISNHKAIVGLSFIPLSIAFVYYLKLKNIIKNPQKMKKVIIHESDERLVALKNEADAKALKIIQGAIFLGYMGYTLMVPEDVFESVGWWILMALLFVAFVAQGVMHILSNTEKKNDTE</sequence>
<proteinExistence type="predicted"/>
<name>A0A0W8EA29_9ZZZZ</name>
<feature type="transmembrane region" description="Helical" evidence="1">
    <location>
        <begin position="12"/>
        <end position="38"/>
    </location>
</feature>
<gene>
    <name evidence="2" type="ORF">ASZ90_017195</name>
</gene>
<reference evidence="2" key="1">
    <citation type="journal article" date="2015" name="Proc. Natl. Acad. Sci. U.S.A.">
        <title>Networks of energetic and metabolic interactions define dynamics in microbial communities.</title>
        <authorList>
            <person name="Embree M."/>
            <person name="Liu J.K."/>
            <person name="Al-Bassam M.M."/>
            <person name="Zengler K."/>
        </authorList>
    </citation>
    <scope>NUCLEOTIDE SEQUENCE</scope>
</reference>
<keyword evidence="1" id="KW-0472">Membrane</keyword>
<keyword evidence="1" id="KW-1133">Transmembrane helix</keyword>
<feature type="transmembrane region" description="Helical" evidence="1">
    <location>
        <begin position="125"/>
        <end position="145"/>
    </location>
</feature>
<comment type="caution">
    <text evidence="2">The sequence shown here is derived from an EMBL/GenBank/DDBJ whole genome shotgun (WGS) entry which is preliminary data.</text>
</comment>
<evidence type="ECO:0000313" key="2">
    <source>
        <dbReference type="EMBL" id="KUG05390.1"/>
    </source>
</evidence>
<organism evidence="2">
    <name type="scientific">hydrocarbon metagenome</name>
    <dbReference type="NCBI Taxonomy" id="938273"/>
    <lineage>
        <taxon>unclassified sequences</taxon>
        <taxon>metagenomes</taxon>
        <taxon>ecological metagenomes</taxon>
    </lineage>
</organism>
<dbReference type="AlphaFoldDB" id="A0A0W8EA29"/>
<feature type="transmembrane region" description="Helical" evidence="1">
    <location>
        <begin position="44"/>
        <end position="63"/>
    </location>
</feature>
<evidence type="ECO:0000256" key="1">
    <source>
        <dbReference type="SAM" id="Phobius"/>
    </source>
</evidence>
<accession>A0A0W8EA29</accession>
<protein>
    <submittedName>
        <fullName evidence="2">Uncharacterized protein</fullName>
    </submittedName>
</protein>
<keyword evidence="1" id="KW-0812">Transmembrane</keyword>
<dbReference type="EMBL" id="LNQE01001817">
    <property type="protein sequence ID" value="KUG05390.1"/>
    <property type="molecule type" value="Genomic_DNA"/>
</dbReference>